<protein>
    <recommendedName>
        <fullName evidence="5">DUF3180 domain-containing protein</fullName>
    </recommendedName>
</protein>
<keyword evidence="2" id="KW-0812">Transmembrane</keyword>
<keyword evidence="4" id="KW-1185">Reference proteome</keyword>
<dbReference type="EMBL" id="BAABAH010000004">
    <property type="protein sequence ID" value="GAA3815803.1"/>
    <property type="molecule type" value="Genomic_DNA"/>
</dbReference>
<feature type="transmembrane region" description="Helical" evidence="2">
    <location>
        <begin position="27"/>
        <end position="46"/>
    </location>
</feature>
<evidence type="ECO:0000256" key="1">
    <source>
        <dbReference type="SAM" id="MobiDB-lite"/>
    </source>
</evidence>
<evidence type="ECO:0000256" key="2">
    <source>
        <dbReference type="SAM" id="Phobius"/>
    </source>
</evidence>
<keyword evidence="2" id="KW-1133">Transmembrane helix</keyword>
<evidence type="ECO:0008006" key="5">
    <source>
        <dbReference type="Google" id="ProtNLM"/>
    </source>
</evidence>
<feature type="compositionally biased region" description="Basic and acidic residues" evidence="1">
    <location>
        <begin position="1"/>
        <end position="16"/>
    </location>
</feature>
<evidence type="ECO:0000313" key="3">
    <source>
        <dbReference type="EMBL" id="GAA3815803.1"/>
    </source>
</evidence>
<feature type="transmembrane region" description="Helical" evidence="2">
    <location>
        <begin position="103"/>
        <end position="127"/>
    </location>
</feature>
<feature type="transmembrane region" description="Helical" evidence="2">
    <location>
        <begin position="139"/>
        <end position="158"/>
    </location>
</feature>
<keyword evidence="2" id="KW-0472">Membrane</keyword>
<proteinExistence type="predicted"/>
<accession>A0ABP7IDK1</accession>
<feature type="region of interest" description="Disordered" evidence="1">
    <location>
        <begin position="1"/>
        <end position="23"/>
    </location>
</feature>
<dbReference type="Proteomes" id="UP001501821">
    <property type="component" value="Unassembled WGS sequence"/>
</dbReference>
<organism evidence="3 4">
    <name type="scientific">Nocardioides panacisoli</name>
    <dbReference type="NCBI Taxonomy" id="627624"/>
    <lineage>
        <taxon>Bacteria</taxon>
        <taxon>Bacillati</taxon>
        <taxon>Actinomycetota</taxon>
        <taxon>Actinomycetes</taxon>
        <taxon>Propionibacteriales</taxon>
        <taxon>Nocardioidaceae</taxon>
        <taxon>Nocardioides</taxon>
    </lineage>
</organism>
<name>A0ABP7IDK1_9ACTN</name>
<sequence>MRDEPPEVEEPRRPDDSGEPPGNLRPTAVPVLLGWAVAGLVAGWALHSLCERAGTVPPLVSWAQPVALWLMAAILAYTAWATWRSVQVRRERLLPHQAVNRFVLARACAMVAALVAGGYLGYALSWIDDPAEMAGDRLVRSLVAAAGAVVAAVAALVLERACRVRTDPDAKA</sequence>
<evidence type="ECO:0000313" key="4">
    <source>
        <dbReference type="Proteomes" id="UP001501821"/>
    </source>
</evidence>
<comment type="caution">
    <text evidence="3">The sequence shown here is derived from an EMBL/GenBank/DDBJ whole genome shotgun (WGS) entry which is preliminary data.</text>
</comment>
<gene>
    <name evidence="3" type="ORF">GCM10022242_17410</name>
</gene>
<dbReference type="InterPro" id="IPR021517">
    <property type="entry name" value="DUF3180"/>
</dbReference>
<feature type="transmembrane region" description="Helical" evidence="2">
    <location>
        <begin position="66"/>
        <end position="83"/>
    </location>
</feature>
<reference evidence="4" key="1">
    <citation type="journal article" date="2019" name="Int. J. Syst. Evol. Microbiol.">
        <title>The Global Catalogue of Microorganisms (GCM) 10K type strain sequencing project: providing services to taxonomists for standard genome sequencing and annotation.</title>
        <authorList>
            <consortium name="The Broad Institute Genomics Platform"/>
            <consortium name="The Broad Institute Genome Sequencing Center for Infectious Disease"/>
            <person name="Wu L."/>
            <person name="Ma J."/>
        </authorList>
    </citation>
    <scope>NUCLEOTIDE SEQUENCE [LARGE SCALE GENOMIC DNA]</scope>
    <source>
        <strain evidence="4">JCM 16953</strain>
    </source>
</reference>
<dbReference type="RefSeq" id="WP_344774387.1">
    <property type="nucleotide sequence ID" value="NZ_BAABAH010000004.1"/>
</dbReference>
<dbReference type="Pfam" id="PF11377">
    <property type="entry name" value="DUF3180"/>
    <property type="match status" value="1"/>
</dbReference>